<protein>
    <submittedName>
        <fullName evidence="2">Polyphosphate polymerase domain-containing protein</fullName>
    </submittedName>
</protein>
<dbReference type="InterPro" id="IPR042267">
    <property type="entry name" value="VTC_sf"/>
</dbReference>
<gene>
    <name evidence="2" type="ORF">RWH44_02455</name>
</gene>
<evidence type="ECO:0000313" key="3">
    <source>
        <dbReference type="Proteomes" id="UP001261125"/>
    </source>
</evidence>
<dbReference type="Gene3D" id="3.20.100.30">
    <property type="entry name" value="VTC, catalytic tunnel domain"/>
    <property type="match status" value="1"/>
</dbReference>
<name>A0ABU3SIQ0_9MICO</name>
<evidence type="ECO:0000313" key="2">
    <source>
        <dbReference type="EMBL" id="MDU0344556.1"/>
    </source>
</evidence>
<reference evidence="2 3" key="1">
    <citation type="submission" date="2023-09" db="EMBL/GenBank/DDBJ databases">
        <title>Microbacterium fusihabitans sp. nov., Microbacterium phycihabitans sp. nov., and Microbacterium cervinum sp. nov., isolated from dried seaweeds of beach.</title>
        <authorList>
            <person name="Lee S.D."/>
        </authorList>
    </citation>
    <scope>NUCLEOTIDE SEQUENCE [LARGE SCALE GENOMIC DNA]</scope>
    <source>
        <strain evidence="2 3">KSW2-29</strain>
    </source>
</reference>
<organism evidence="2 3">
    <name type="scientific">Microbacterium phycohabitans</name>
    <dbReference type="NCBI Taxonomy" id="3075993"/>
    <lineage>
        <taxon>Bacteria</taxon>
        <taxon>Bacillati</taxon>
        <taxon>Actinomycetota</taxon>
        <taxon>Actinomycetes</taxon>
        <taxon>Micrococcales</taxon>
        <taxon>Microbacteriaceae</taxon>
        <taxon>Microbacterium</taxon>
    </lineage>
</organism>
<keyword evidence="3" id="KW-1185">Reference proteome</keyword>
<sequence length="280" mass="30352">MTARDRATSAIAALPAVGLDALTTEAALLTRVDRKYVVPMDAAASLLHDLQRSVDAPAALEIEGERELAYRSVYFDTPDLLSFRLAAHGRRRRFKLRTRTYLDTGAAFLEMKTRGARGLTRKDRDAYDLDAADRLTAEARDDVAEALGAIGVEPARADDLDARLQTLYRRTTLLLPGAIPSRATVDLDLRWIAADGGGFALPRFAIVETKSPGQAGALDSALWRAGHRPQRVSKYATGMAALRADLPRNRWTRVLSGPFASPASLSPARAARKDTPCAAA</sequence>
<dbReference type="Pfam" id="PF09359">
    <property type="entry name" value="VTC"/>
    <property type="match status" value="1"/>
</dbReference>
<accession>A0ABU3SIQ0</accession>
<dbReference type="Proteomes" id="UP001261125">
    <property type="component" value="Unassembled WGS sequence"/>
</dbReference>
<dbReference type="EMBL" id="JAWDIT010000001">
    <property type="protein sequence ID" value="MDU0344556.1"/>
    <property type="molecule type" value="Genomic_DNA"/>
</dbReference>
<dbReference type="CDD" id="cd07750">
    <property type="entry name" value="PolyPPase_VTC_like"/>
    <property type="match status" value="1"/>
</dbReference>
<dbReference type="InterPro" id="IPR018966">
    <property type="entry name" value="VTC_domain"/>
</dbReference>
<evidence type="ECO:0000259" key="1">
    <source>
        <dbReference type="Pfam" id="PF09359"/>
    </source>
</evidence>
<proteinExistence type="predicted"/>
<comment type="caution">
    <text evidence="2">The sequence shown here is derived from an EMBL/GenBank/DDBJ whole genome shotgun (WGS) entry which is preliminary data.</text>
</comment>
<dbReference type="SUPFAM" id="SSF55154">
    <property type="entry name" value="CYTH-like phosphatases"/>
    <property type="match status" value="1"/>
</dbReference>
<dbReference type="RefSeq" id="WP_316003341.1">
    <property type="nucleotide sequence ID" value="NZ_JAWDIT010000001.1"/>
</dbReference>
<feature type="domain" description="VTC" evidence="1">
    <location>
        <begin position="31"/>
        <end position="242"/>
    </location>
</feature>
<dbReference type="InterPro" id="IPR033469">
    <property type="entry name" value="CYTH-like_dom_sf"/>
</dbReference>